<organism evidence="2 3">
    <name type="scientific">Mycolicibacterium goodii</name>
    <name type="common">Mycobacterium goodii</name>
    <dbReference type="NCBI Taxonomy" id="134601"/>
    <lineage>
        <taxon>Bacteria</taxon>
        <taxon>Bacillati</taxon>
        <taxon>Actinomycetota</taxon>
        <taxon>Actinomycetes</taxon>
        <taxon>Mycobacteriales</taxon>
        <taxon>Mycobacteriaceae</taxon>
        <taxon>Mycolicibacterium</taxon>
    </lineage>
</organism>
<protein>
    <submittedName>
        <fullName evidence="2">Uncharacterized protein</fullName>
    </submittedName>
</protein>
<sequence>MRTSLVMLAASGAVLATIVTPAGPASAETPINTIGQLEAEGYYVNIDRVGSAPLEDCIVTSVRNPQTQTRLLRVERFGRNGKKDIDYIPVVVRRTITVSLDCSRR</sequence>
<accession>A0A0K0X618</accession>
<evidence type="ECO:0000313" key="3">
    <source>
        <dbReference type="Proteomes" id="UP000062255"/>
    </source>
</evidence>
<dbReference type="OrthoDB" id="4762505at2"/>
<dbReference type="EMBL" id="CP012150">
    <property type="protein sequence ID" value="AKS32832.1"/>
    <property type="molecule type" value="Genomic_DNA"/>
</dbReference>
<feature type="chain" id="PRO_5005453978" evidence="1">
    <location>
        <begin position="28"/>
        <end position="105"/>
    </location>
</feature>
<dbReference type="AlphaFoldDB" id="A0A0K0X618"/>
<gene>
    <name evidence="2" type="ORF">AFA91_14160</name>
</gene>
<feature type="signal peptide" evidence="1">
    <location>
        <begin position="1"/>
        <end position="27"/>
    </location>
</feature>
<dbReference type="KEGG" id="mgo:AFA91_14160"/>
<dbReference type="Proteomes" id="UP000062255">
    <property type="component" value="Chromosome"/>
</dbReference>
<evidence type="ECO:0000313" key="2">
    <source>
        <dbReference type="EMBL" id="AKS32832.1"/>
    </source>
</evidence>
<name>A0A0K0X618_MYCGD</name>
<dbReference type="PATRIC" id="fig|134601.6.peg.2935"/>
<evidence type="ECO:0000256" key="1">
    <source>
        <dbReference type="SAM" id="SignalP"/>
    </source>
</evidence>
<reference evidence="2 3" key="1">
    <citation type="submission" date="2015-07" db="EMBL/GenBank/DDBJ databases">
        <title>Complete genome sequence of Mycobacterium goodii X7B, a facultative thermophilic biodesulfurizing bacterium.</title>
        <authorList>
            <person name="Yu B."/>
            <person name="Li F."/>
            <person name="Xu P."/>
        </authorList>
    </citation>
    <scope>NUCLEOTIDE SEQUENCE [LARGE SCALE GENOMIC DNA]</scope>
    <source>
        <strain evidence="2 3">X7B</strain>
    </source>
</reference>
<keyword evidence="1" id="KW-0732">Signal</keyword>
<proteinExistence type="predicted"/>
<dbReference type="RefSeq" id="WP_049745268.1">
    <property type="nucleotide sequence ID" value="NZ_CP012150.1"/>
</dbReference>